<evidence type="ECO:0000313" key="2">
    <source>
        <dbReference type="Proteomes" id="UP001524547"/>
    </source>
</evidence>
<sequence>MLTRTAIYEGTIQPGREEEFFRRVATELEPLWRRFPNVLAVRVQRTRSADKDARPIAMILEMDFPDMKAIEDCLASPIRPESHAATEAVMTLFDGGFYHLVTEATVLTPDRRDA</sequence>
<gene>
    <name evidence="1" type="ORF">NFI88_11265</name>
</gene>
<proteinExistence type="predicted"/>
<name>A0ABT1VYY7_9PROT</name>
<dbReference type="InterPro" id="IPR011008">
    <property type="entry name" value="Dimeric_a/b-barrel"/>
</dbReference>
<dbReference type="RefSeq" id="WP_422920155.1">
    <property type="nucleotide sequence ID" value="NZ_JAMZEJ010000006.1"/>
</dbReference>
<comment type="caution">
    <text evidence="1">The sequence shown here is derived from an EMBL/GenBank/DDBJ whole genome shotgun (WGS) entry which is preliminary data.</text>
</comment>
<evidence type="ECO:0008006" key="3">
    <source>
        <dbReference type="Google" id="ProtNLM"/>
    </source>
</evidence>
<protein>
    <recommendedName>
        <fullName evidence="3">Ethyl tert-butyl ether degradation protein EthD</fullName>
    </recommendedName>
</protein>
<keyword evidence="2" id="KW-1185">Reference proteome</keyword>
<reference evidence="1 2" key="1">
    <citation type="submission" date="2022-06" db="EMBL/GenBank/DDBJ databases">
        <title>Rhizosaccharibacter gen. nov. sp. nov. KSS12, endophytic bacteria isolated from sugarcane.</title>
        <authorList>
            <person name="Pitiwittayakul N."/>
        </authorList>
    </citation>
    <scope>NUCLEOTIDE SEQUENCE [LARGE SCALE GENOMIC DNA]</scope>
    <source>
        <strain evidence="1 2">KSS12</strain>
    </source>
</reference>
<organism evidence="1 2">
    <name type="scientific">Rhizosaccharibacter radicis</name>
    <dbReference type="NCBI Taxonomy" id="2782605"/>
    <lineage>
        <taxon>Bacteria</taxon>
        <taxon>Pseudomonadati</taxon>
        <taxon>Pseudomonadota</taxon>
        <taxon>Alphaproteobacteria</taxon>
        <taxon>Acetobacterales</taxon>
        <taxon>Acetobacteraceae</taxon>
        <taxon>Rhizosaccharibacter</taxon>
    </lineage>
</organism>
<evidence type="ECO:0000313" key="1">
    <source>
        <dbReference type="EMBL" id="MCQ8241415.1"/>
    </source>
</evidence>
<dbReference type="EMBL" id="JAMZEJ010000006">
    <property type="protein sequence ID" value="MCQ8241415.1"/>
    <property type="molecule type" value="Genomic_DNA"/>
</dbReference>
<dbReference type="SUPFAM" id="SSF54909">
    <property type="entry name" value="Dimeric alpha+beta barrel"/>
    <property type="match status" value="1"/>
</dbReference>
<accession>A0ABT1VYY7</accession>
<dbReference type="Proteomes" id="UP001524547">
    <property type="component" value="Unassembled WGS sequence"/>
</dbReference>
<dbReference type="Gene3D" id="3.30.70.100">
    <property type="match status" value="1"/>
</dbReference>